<dbReference type="GO" id="GO:0016020">
    <property type="term" value="C:membrane"/>
    <property type="evidence" value="ECO:0007669"/>
    <property type="project" value="InterPro"/>
</dbReference>
<reference evidence="3" key="1">
    <citation type="submission" date="2011-02" db="EMBL/GenBank/DDBJ databases">
        <title>The Genome Sequence of Capsaspora owczarzaki ATCC 30864.</title>
        <authorList>
            <person name="Russ C."/>
            <person name="Cuomo C."/>
            <person name="Burger G."/>
            <person name="Gray M.W."/>
            <person name="Holland P.W.H."/>
            <person name="King N."/>
            <person name="Lang F.B.F."/>
            <person name="Roger A.J."/>
            <person name="Ruiz-Trillo I."/>
            <person name="Young S.K."/>
            <person name="Zeng Q."/>
            <person name="Gargeya S."/>
            <person name="Alvarado L."/>
            <person name="Berlin A."/>
            <person name="Chapman S.B."/>
            <person name="Chen Z."/>
            <person name="Freedman E."/>
            <person name="Gellesch M."/>
            <person name="Goldberg J."/>
            <person name="Griggs A."/>
            <person name="Gujja S."/>
            <person name="Heilman E."/>
            <person name="Heiman D."/>
            <person name="Howarth C."/>
            <person name="Mehta T."/>
            <person name="Neiman D."/>
            <person name="Pearson M."/>
            <person name="Roberts A."/>
            <person name="Saif S."/>
            <person name="Shea T."/>
            <person name="Shenoy N."/>
            <person name="Sisk P."/>
            <person name="Stolte C."/>
            <person name="Sykes S."/>
            <person name="White J."/>
            <person name="Yandava C."/>
            <person name="Haas B."/>
            <person name="Nusbaum C."/>
            <person name="Birren B."/>
        </authorList>
    </citation>
    <scope>NUCLEOTIDE SEQUENCE</scope>
    <source>
        <strain evidence="3">ATCC 30864</strain>
    </source>
</reference>
<feature type="transmembrane region" description="Helical" evidence="1">
    <location>
        <begin position="304"/>
        <end position="332"/>
    </location>
</feature>
<feature type="transmembrane region" description="Helical" evidence="1">
    <location>
        <begin position="364"/>
        <end position="385"/>
    </location>
</feature>
<dbReference type="GO" id="GO:0006506">
    <property type="term" value="P:GPI anchor biosynthetic process"/>
    <property type="evidence" value="ECO:0007669"/>
    <property type="project" value="InterPro"/>
</dbReference>
<keyword evidence="1" id="KW-0812">Transmembrane</keyword>
<evidence type="ECO:0000313" key="2">
    <source>
        <dbReference type="EMBL" id="KJE97987.1"/>
    </source>
</evidence>
<sequence>MLKSTGPQPKLVYLPWDGAMRRGILVGWMDAEERQAVIAYTALDPGLPSPMDLAEMQRQLLTADPGVRAPSTPLSVLGRAFCRQCEAAAPFSHNSLSGATGMTLALAQCTDCSANSAAIRSPLTGLLPAQWPEAQFGTQPARLIFFTRPTAKQYYSATPLELSAHATSSSELAARASPVDDALCWMNLSAGLSPVDGALILPSSVQLEPRAVAEQRPSLSWRAFLAFLFLVEWICKPIQAVLQQPIGIPRIYAAPLCSISSTGFQLNVRIQQLRSFRAAMQSLPLAWHKSHATSSHFIRQFNTLWLFLNDVIFGVHFGWALIANMPAVLVVLDHWMQNFLHDSMIARVHWLMGEPAGIKMNEPLATTLGSAMLQLIEVWSVWLHLLRPYLPLVLYAIAFSGLIGGSMVLSLVLDLIGLLSLHLKISYVVLARIYRWQLTVLASLWRLFRGLKSNALRNRIDSNEFSVEQLLLGTGGFTILLLLFPTPAMFYLYTLLVRNGACGVYFEIADAKFAQSPLELKHKPLAFSSVFVEYGHTIADVLARYRPSFVLRSLLRGDAILSLQTRANHYA</sequence>
<dbReference type="OrthoDB" id="70250at2759"/>
<dbReference type="PANTHER" id="PTHR21329">
    <property type="entry name" value="PHOSPHATIDYLINOSITOL N-ACETYLGLUCOSAMINYLTRANSFERASE SUBUNIT Q-RELATED"/>
    <property type="match status" value="1"/>
</dbReference>
<dbReference type="AlphaFoldDB" id="A0A0D2W149"/>
<keyword evidence="1" id="KW-1133">Transmembrane helix</keyword>
<accession>A0A0D2W149</accession>
<dbReference type="eggNOG" id="KOG1183">
    <property type="taxonomic scope" value="Eukaryota"/>
</dbReference>
<keyword evidence="1" id="KW-0472">Membrane</keyword>
<feature type="transmembrane region" description="Helical" evidence="1">
    <location>
        <begin position="392"/>
        <end position="413"/>
    </location>
</feature>
<dbReference type="GO" id="GO:0005783">
    <property type="term" value="C:endoplasmic reticulum"/>
    <property type="evidence" value="ECO:0007669"/>
    <property type="project" value="TreeGrafter"/>
</dbReference>
<dbReference type="STRING" id="595528.A0A0D2W149"/>
<protein>
    <submittedName>
        <fullName evidence="2">Uncharacterized protein</fullName>
    </submittedName>
</protein>
<keyword evidence="3" id="KW-1185">Reference proteome</keyword>
<dbReference type="InterPro" id="IPR007720">
    <property type="entry name" value="PigQ/GPI1"/>
</dbReference>
<evidence type="ECO:0000256" key="1">
    <source>
        <dbReference type="SAM" id="Phobius"/>
    </source>
</evidence>
<dbReference type="PANTHER" id="PTHR21329:SF3">
    <property type="entry name" value="PHOSPHATIDYLINOSITOL N-ACETYLGLUCOSAMINYLTRANSFERASE SUBUNIT Q"/>
    <property type="match status" value="1"/>
</dbReference>
<organism evidence="2 3">
    <name type="scientific">Capsaspora owczarzaki (strain ATCC 30864)</name>
    <dbReference type="NCBI Taxonomy" id="595528"/>
    <lineage>
        <taxon>Eukaryota</taxon>
        <taxon>Filasterea</taxon>
        <taxon>Capsaspora</taxon>
    </lineage>
</organism>
<dbReference type="EMBL" id="KE346376">
    <property type="protein sequence ID" value="KJE97987.1"/>
    <property type="molecule type" value="Genomic_DNA"/>
</dbReference>
<dbReference type="Pfam" id="PF05024">
    <property type="entry name" value="Gpi1"/>
    <property type="match status" value="1"/>
</dbReference>
<dbReference type="InParanoid" id="A0A0D2W149"/>
<dbReference type="PhylomeDB" id="A0A0D2W149"/>
<name>A0A0D2W149_CAPO3</name>
<feature type="transmembrane region" description="Helical" evidence="1">
    <location>
        <begin position="469"/>
        <end position="493"/>
    </location>
</feature>
<dbReference type="Proteomes" id="UP000008743">
    <property type="component" value="Unassembled WGS sequence"/>
</dbReference>
<evidence type="ECO:0000313" key="3">
    <source>
        <dbReference type="Proteomes" id="UP000008743"/>
    </source>
</evidence>
<proteinExistence type="predicted"/>
<gene>
    <name evidence="2" type="ORF">CAOG_008046</name>
</gene>